<feature type="non-terminal residue" evidence="3">
    <location>
        <position position="1"/>
    </location>
</feature>
<reference evidence="4" key="2">
    <citation type="submission" date="2024-04" db="EMBL/GenBank/DDBJ databases">
        <authorList>
            <person name="Chen Y."/>
            <person name="Shah S."/>
            <person name="Dougan E. K."/>
            <person name="Thang M."/>
            <person name="Chan C."/>
        </authorList>
    </citation>
    <scope>NUCLEOTIDE SEQUENCE [LARGE SCALE GENOMIC DNA]</scope>
</reference>
<dbReference type="InterPro" id="IPR001584">
    <property type="entry name" value="Integrase_cat-core"/>
</dbReference>
<feature type="compositionally biased region" description="Acidic residues" evidence="1">
    <location>
        <begin position="13"/>
        <end position="27"/>
    </location>
</feature>
<evidence type="ECO:0000259" key="2">
    <source>
        <dbReference type="PROSITE" id="PS50994"/>
    </source>
</evidence>
<feature type="compositionally biased region" description="Acidic residues" evidence="1">
    <location>
        <begin position="1412"/>
        <end position="1423"/>
    </location>
</feature>
<feature type="compositionally biased region" description="Low complexity" evidence="1">
    <location>
        <begin position="449"/>
        <end position="464"/>
    </location>
</feature>
<sequence length="2033" mass="227199">RKARRRRRHPADPPDDLIGDGQEETAESEVATNDPVIGVTPAGSVRVRGRPHRAEAIQPRVDDPIQALTAALQQLANGQTNRSSTSSDSWISAMGPQRGVKFRGGAPPQPPAWSYSASDIRAYEKYERKVKVWELQVKHYMTDAEAALTLFTSLRGEAEQELEFVDVNTIYRKGGVDTILSQLKQAFQQKTVYVKRQYLHEYESIGRYPGESLRAFINRYRRAEASLRAINIDISLTYDDESRSSRLLDRARLTTEKQRLILVGTGEALSFDAIRAALVLQFPEHKPTPPVAGRESNNAPYQPKGSGKNHQGSTSTSSSSTSSTGGGKGKGSGKGPRRVYQTETIQEGDENEEQAEEGDNEVPADDQPEEQGDPECEDAEAEVQEEDAANLAEVLAVTARKLANVTQGRKYSGQPKKSIQEKKRTSMCAACGIKGHWAGDPECEMTPNQQTDSKTTSSSFTSSQKGKDKGQKGREDSSSSAKKAEHLESFRLKIHHEATKDQIQATFYDILSGRPSAPRGGTPGCGSGHGSTQPIQLVGRRKRLTGDLKKNIKTLEAELHVMQHMPFERNNKKNAVDVFELFAGSAKATRMAGQYGLNALEPIDKNDGKDLQDPVIQRMVEEAIDRFSPLLLLIGFPCTFWNLMNENCNYSWRMHELEALRELERPLLRWVADRIKQQASAGRFFALENSAKSRIWDEPPVIELMDLPDAQLVTLDAGAFGATDKDGFPIIKTHKFLVNSPALAQYQCDQLVRTILRFVKQEAKKLSPLRFEKPFEVCFAQPVDDEDAWRRILNEVTNTFANSSVRVLTLQPGQELYRKIEEMVPWEIVRVQIAKTPVTRRLPRDIPFTHRGAALLHSDEGMALEAEDLSNVAFPKQRFSKAVQSAVFFFGLAEDDSKKQALRTADDAEEQEGPHLPVPGLKTDVTFPGASKTLPAAVKASVARLHLNTGHAHKKELIRLLSSYGSINSATLTAINHMVCGSCERTKPPAPPRPASIPQFMGQFGERVQVDIVYIRDLSGSNHPVLGMVDMATLLQQAVRLHSRASDHVADQFRRSWLMPYGYPLVCEVDADGAFEGDFRTALEDAGVHYVVIPPEAHWRIGTVERRNAVLRTAAERLIDENAVTNGEGVDWILISTVQALNSSTATKGRSPYQAVFGRLPRFPGDLMSDDRAMIVSDHQMLAEELRQQALRVISETRASQVIRRALLRKTKPNKEESQAILPGSLAAYWRWTKRAAGKKKGGYVLGKLLHHDADGKSAWIQAGSSAVQVTYEQLRPTYGLEAWNPDMEDIRLLKNAEKNLMQGMWKDHRGPPPPEDEPMEPDLAVEAEDEEMGEAMAIEPGLLLGEPQPSFVPDHHQPLMTNHFTFVVQQVPEEPYYTFERVEDGWDGNVKAISPLTSTAFRVAAAKVENEEMSSDSSDDEQSPTMERLSRQERKAMDREIPWRVILESPPETVELYVEANRKEFASWLSWGCIAPLKPDKIKEIKATPSLRRRIIPSRNAYRDKNRGAGPTVRARCRTVVLGCQDPDLATLARSSPTPSKTAEMILLQIAVSGMNQLVELTNKKWKLWSGDVSTAFLQGTPEPRSQPLFMRAPRDGIQKLANTFPDELYEVCTTKKHAFFQHRYDRCFLIKRDAEERLLVVMIIHVDDFLAAFREDYDVSELEQMFTWGSTTLLTEDNCIVFCGKEIRMKNMQGKITLHVTQQAFIDEMSTGKLGRGRLVSEELNTADWSEFRSVAGSLQWLGGQTRPDLCSAVSLANRGKETTLQNLKKLFEYIEIAKKTKDVGLCFHPVPFNKASMIVGYGDSSWANAPGGKSQMGSLVLFASPDCLEHKSYVSILDWKSARSPRVTRSTLASEANAMDETVDRATYINYFITALLYGPTATGKPHPERALRQVQCTDCKSLYDAVISENPSTTEKRTMIAIRSIQDFICEDDCRWVPTTVMWADCLTKEDKELCAAFQDWLRHPYVALVDENKILQCEFHSDHSCCAFGPCLHMNHSPTDAITFSHLNGIISGSLEHSNFAMQRPAGR</sequence>
<feature type="region of interest" description="Disordered" evidence="1">
    <location>
        <begin position="1409"/>
        <end position="1435"/>
    </location>
</feature>
<proteinExistence type="predicted"/>
<reference evidence="3" key="1">
    <citation type="submission" date="2022-10" db="EMBL/GenBank/DDBJ databases">
        <authorList>
            <person name="Chen Y."/>
            <person name="Dougan E. K."/>
            <person name="Chan C."/>
            <person name="Rhodes N."/>
            <person name="Thang M."/>
        </authorList>
    </citation>
    <scope>NUCLEOTIDE SEQUENCE</scope>
</reference>
<evidence type="ECO:0000313" key="3">
    <source>
        <dbReference type="EMBL" id="CAI4001357.1"/>
    </source>
</evidence>
<keyword evidence="5" id="KW-0645">Protease</keyword>
<dbReference type="Proteomes" id="UP001152797">
    <property type="component" value="Unassembled WGS sequence"/>
</dbReference>
<feature type="domain" description="Integrase catalytic" evidence="2">
    <location>
        <begin position="990"/>
        <end position="1160"/>
    </location>
</feature>
<comment type="caution">
    <text evidence="3">The sequence shown here is derived from an EMBL/GenBank/DDBJ whole genome shotgun (WGS) entry which is preliminary data.</text>
</comment>
<protein>
    <submittedName>
        <fullName evidence="5">Copia protein (Gag-int-pol protein) [Cleaved into: Copia VLP protein Copia protease ]</fullName>
    </submittedName>
</protein>
<keyword evidence="5" id="KW-0378">Hydrolase</keyword>
<dbReference type="EMBL" id="CAMXCT010002922">
    <property type="protein sequence ID" value="CAI4001357.1"/>
    <property type="molecule type" value="Genomic_DNA"/>
</dbReference>
<feature type="region of interest" description="Disordered" evidence="1">
    <location>
        <begin position="1"/>
        <end position="52"/>
    </location>
</feature>
<dbReference type="EMBL" id="CAMXCT020002922">
    <property type="protein sequence ID" value="CAL1154732.1"/>
    <property type="molecule type" value="Genomic_DNA"/>
</dbReference>
<feature type="compositionally biased region" description="Gly residues" evidence="1">
    <location>
        <begin position="324"/>
        <end position="334"/>
    </location>
</feature>
<feature type="compositionally biased region" description="Basic and acidic residues" evidence="1">
    <location>
        <begin position="465"/>
        <end position="483"/>
    </location>
</feature>
<feature type="compositionally biased region" description="Low complexity" evidence="1">
    <location>
        <begin position="312"/>
        <end position="323"/>
    </location>
</feature>
<organism evidence="3">
    <name type="scientific">Cladocopium goreaui</name>
    <dbReference type="NCBI Taxonomy" id="2562237"/>
    <lineage>
        <taxon>Eukaryota</taxon>
        <taxon>Sar</taxon>
        <taxon>Alveolata</taxon>
        <taxon>Dinophyceae</taxon>
        <taxon>Suessiales</taxon>
        <taxon>Symbiodiniaceae</taxon>
        <taxon>Cladocopium</taxon>
    </lineage>
</organism>
<dbReference type="EMBL" id="CAMXCT030002922">
    <property type="protein sequence ID" value="CAL4788669.1"/>
    <property type="molecule type" value="Genomic_DNA"/>
</dbReference>
<evidence type="ECO:0000313" key="4">
    <source>
        <dbReference type="EMBL" id="CAL1154732.1"/>
    </source>
</evidence>
<accession>A0A9P1CZ81</accession>
<feature type="region of interest" description="Disordered" evidence="1">
    <location>
        <begin position="512"/>
        <end position="534"/>
    </location>
</feature>
<gene>
    <name evidence="3" type="ORF">C1SCF055_LOCUS27411</name>
</gene>
<dbReference type="Gene3D" id="3.30.420.10">
    <property type="entry name" value="Ribonuclease H-like superfamily/Ribonuclease H"/>
    <property type="match status" value="1"/>
</dbReference>
<dbReference type="OrthoDB" id="444827at2759"/>
<feature type="region of interest" description="Disordered" evidence="1">
    <location>
        <begin position="900"/>
        <end position="920"/>
    </location>
</feature>
<dbReference type="GO" id="GO:0008233">
    <property type="term" value="F:peptidase activity"/>
    <property type="evidence" value="ECO:0007669"/>
    <property type="project" value="UniProtKB-KW"/>
</dbReference>
<name>A0A9P1CZ81_9DINO</name>
<evidence type="ECO:0000313" key="5">
    <source>
        <dbReference type="EMBL" id="CAL4788669.1"/>
    </source>
</evidence>
<keyword evidence="6" id="KW-1185">Reference proteome</keyword>
<dbReference type="InterPro" id="IPR012337">
    <property type="entry name" value="RNaseH-like_sf"/>
</dbReference>
<dbReference type="GO" id="GO:0003676">
    <property type="term" value="F:nucleic acid binding"/>
    <property type="evidence" value="ECO:0007669"/>
    <property type="project" value="InterPro"/>
</dbReference>
<dbReference type="InterPro" id="IPR036397">
    <property type="entry name" value="RNaseH_sf"/>
</dbReference>
<dbReference type="GO" id="GO:0015074">
    <property type="term" value="P:DNA integration"/>
    <property type="evidence" value="ECO:0007669"/>
    <property type="project" value="InterPro"/>
</dbReference>
<dbReference type="GO" id="GO:0006508">
    <property type="term" value="P:proteolysis"/>
    <property type="evidence" value="ECO:0007669"/>
    <property type="project" value="UniProtKB-KW"/>
</dbReference>
<feature type="region of interest" description="Disordered" evidence="1">
    <location>
        <begin position="436"/>
        <end position="483"/>
    </location>
</feature>
<dbReference type="PROSITE" id="PS50994">
    <property type="entry name" value="INTEGRASE"/>
    <property type="match status" value="1"/>
</dbReference>
<feature type="compositionally biased region" description="Acidic residues" evidence="1">
    <location>
        <begin position="346"/>
        <end position="386"/>
    </location>
</feature>
<evidence type="ECO:0000256" key="1">
    <source>
        <dbReference type="SAM" id="MobiDB-lite"/>
    </source>
</evidence>
<evidence type="ECO:0000313" key="6">
    <source>
        <dbReference type="Proteomes" id="UP001152797"/>
    </source>
</evidence>
<dbReference type="SUPFAM" id="SSF53098">
    <property type="entry name" value="Ribonuclease H-like"/>
    <property type="match status" value="1"/>
</dbReference>
<feature type="region of interest" description="Disordered" evidence="1">
    <location>
        <begin position="285"/>
        <end position="386"/>
    </location>
</feature>